<keyword evidence="2" id="KW-0732">Signal</keyword>
<gene>
    <name evidence="3" type="ORF">FJV41_23910</name>
</gene>
<dbReference type="AlphaFoldDB" id="A0A540WWS0"/>
<name>A0A540WWS0_9BACT</name>
<feature type="chain" id="PRO_5022206111" description="Carboxypeptidase regulatory-like domain-containing protein" evidence="2">
    <location>
        <begin position="18"/>
        <end position="1118"/>
    </location>
</feature>
<feature type="compositionally biased region" description="Polar residues" evidence="1">
    <location>
        <begin position="310"/>
        <end position="320"/>
    </location>
</feature>
<dbReference type="PROSITE" id="PS51257">
    <property type="entry name" value="PROKAR_LIPOPROTEIN"/>
    <property type="match status" value="1"/>
</dbReference>
<sequence>MSLQRVTLLLFFAALGAACTGTELPSGPGGTLTGVVVKGPVAKADVRVFRLLGTERGAEVGRGATDDAGGYHVDVGIEEGPFLVVVTGGSFVDEASATPVSLGTTELTALVPSFTAGTHLTDVAVNVVTHLTAGLSLYYARVEHQDIVQAHREASGHLNNHFGALDWSRVVPADLTTEAVPILDDAAKAGLITAALSLQARGISDAAGLTPAARVQSLTLLSALYDDLAYDGYFDGDVAQPLVLPPGMEIRSAGTTATRLDSSIPRVRLARAIEGWLTSDRNTATFAPADARQLQDDLSRGSNPRIFRTPGQSGFDNTPPTVSWNVRFTLEGAEGPVQAVGEKNLVGGVLQVQALANDPSGMKSLEVMIANAPMPPVPQGNSAYRYEGTWKTDQDGPLTLVAKATDFSGNTAEHEYVVTVDNTAPTLEVEAPVESICYSGVLPLASYAVDEAGIGQHAVAGLEGATFTGGAELLGSWAPPASPADGIFPATFSACDLVGHCVRQEISVRVDRTPPVLSFWQPPTAATNSNTVTFLVSAVDVSAGVDRVFGRLATKPTERVAGVYESSSRAFQVTMPVEGEGKVSYVLWAEDVAAPRNSGATRGVNPYVLTPTVVRDTKPPVVQLLSGREGGVYRSERDIAHAESATGVPVMPVQYTGLNSVEEAIGEGGILYKSVTRLSPGPLTAADLEALKGNTPWLGFSVLETATEAPINLVTYSISCTGCGSPATSTGNLLDWKLRSSQGDRTYALPITTDTIPGLRNAVTSPVTLKVTVTARDAAGNIGSAPPVNLTLHLVTPTLSIAEQTAYPSARDLKSPYGYRVSGHFPYADLWAPETLAFEGTSVMRIARFHVRNPHSVPMVVNITQSQPGAWKVVEAWSTEARPDATGTRVADGFSFAASYEWDLSGAYGLCATSGGTRPPYPCSVSDGIPETYPLHPMGSTQQWTCDAGSPSTVSIVGQYGHWDSIGYGSPQPLGGEYESSRAPSGYTLSGRAAWRVPAATGTTPGEIVLYVVVPRGRSAPLPTLTAVGDHYEYVYGIGYSTRKTSTCRFDGVTQYMATNDRRLFVRTLNSALLDVALTYNVNAVTTHVAGGDVFPAVGAPRVIKTGVVSKAVDLSAN</sequence>
<protein>
    <recommendedName>
        <fullName evidence="5">Carboxypeptidase regulatory-like domain-containing protein</fullName>
    </recommendedName>
</protein>
<feature type="region of interest" description="Disordered" evidence="1">
    <location>
        <begin position="297"/>
        <end position="320"/>
    </location>
</feature>
<proteinExistence type="predicted"/>
<dbReference type="OrthoDB" id="9861967at2"/>
<evidence type="ECO:0000256" key="2">
    <source>
        <dbReference type="SAM" id="SignalP"/>
    </source>
</evidence>
<accession>A0A540WWS0</accession>
<evidence type="ECO:0000313" key="3">
    <source>
        <dbReference type="EMBL" id="TQF13438.1"/>
    </source>
</evidence>
<evidence type="ECO:0000256" key="1">
    <source>
        <dbReference type="SAM" id="MobiDB-lite"/>
    </source>
</evidence>
<comment type="caution">
    <text evidence="3">The sequence shown here is derived from an EMBL/GenBank/DDBJ whole genome shotgun (WGS) entry which is preliminary data.</text>
</comment>
<dbReference type="InterPro" id="IPR013783">
    <property type="entry name" value="Ig-like_fold"/>
</dbReference>
<feature type="signal peptide" evidence="2">
    <location>
        <begin position="1"/>
        <end position="17"/>
    </location>
</feature>
<reference evidence="3 4" key="1">
    <citation type="submission" date="2019-06" db="EMBL/GenBank/DDBJ databases">
        <authorList>
            <person name="Livingstone P."/>
            <person name="Whitworth D."/>
        </authorList>
    </citation>
    <scope>NUCLEOTIDE SEQUENCE [LARGE SCALE GENOMIC DNA]</scope>
    <source>
        <strain evidence="3 4">AM401</strain>
    </source>
</reference>
<evidence type="ECO:0000313" key="4">
    <source>
        <dbReference type="Proteomes" id="UP000315369"/>
    </source>
</evidence>
<dbReference type="Gene3D" id="2.60.40.10">
    <property type="entry name" value="Immunoglobulins"/>
    <property type="match status" value="1"/>
</dbReference>
<keyword evidence="4" id="KW-1185">Reference proteome</keyword>
<dbReference type="Proteomes" id="UP000315369">
    <property type="component" value="Unassembled WGS sequence"/>
</dbReference>
<evidence type="ECO:0008006" key="5">
    <source>
        <dbReference type="Google" id="ProtNLM"/>
    </source>
</evidence>
<organism evidence="3 4">
    <name type="scientific">Myxococcus llanfairpwllgwyngyllgogerychwyrndrobwllllantysiliogogogochensis</name>
    <dbReference type="NCBI Taxonomy" id="2590453"/>
    <lineage>
        <taxon>Bacteria</taxon>
        <taxon>Pseudomonadati</taxon>
        <taxon>Myxococcota</taxon>
        <taxon>Myxococcia</taxon>
        <taxon>Myxococcales</taxon>
        <taxon>Cystobacterineae</taxon>
        <taxon>Myxococcaceae</taxon>
        <taxon>Myxococcus</taxon>
    </lineage>
</organism>
<dbReference type="EMBL" id="VIFM01000100">
    <property type="protein sequence ID" value="TQF13438.1"/>
    <property type="molecule type" value="Genomic_DNA"/>
</dbReference>
<dbReference type="RefSeq" id="WP_141644851.1">
    <property type="nucleotide sequence ID" value="NZ_VIFM01000100.1"/>
</dbReference>